<dbReference type="EMBL" id="QXFT01000804">
    <property type="protein sequence ID" value="KAE9335464.1"/>
    <property type="molecule type" value="Genomic_DNA"/>
</dbReference>
<sequence>MPVSFCERHLVRKNAKMDPIAAATPSKSIQLLYGYIRDIIAAKLPDRFRIVLIGWTSGGRSFYRDFGRLQRP</sequence>
<proteinExistence type="predicted"/>
<gene>
    <name evidence="1" type="ORF">PR003_g13006</name>
</gene>
<evidence type="ECO:0000313" key="1">
    <source>
        <dbReference type="EMBL" id="KAE9335464.1"/>
    </source>
</evidence>
<reference evidence="1 2" key="1">
    <citation type="submission" date="2018-08" db="EMBL/GenBank/DDBJ databases">
        <title>Genomic investigation of the strawberry pathogen Phytophthora fragariae indicates pathogenicity is determined by transcriptional variation in three key races.</title>
        <authorList>
            <person name="Adams T.M."/>
            <person name="Armitage A.D."/>
            <person name="Sobczyk M.K."/>
            <person name="Bates H.J."/>
            <person name="Dunwell J.M."/>
            <person name="Nellist C.F."/>
            <person name="Harrison R.J."/>
        </authorList>
    </citation>
    <scope>NUCLEOTIDE SEQUENCE [LARGE SCALE GENOMIC DNA]</scope>
    <source>
        <strain evidence="1 2">SCRP333</strain>
    </source>
</reference>
<evidence type="ECO:0000313" key="2">
    <source>
        <dbReference type="Proteomes" id="UP000434957"/>
    </source>
</evidence>
<keyword evidence="2" id="KW-1185">Reference proteome</keyword>
<name>A0A6A4F3E4_9STRA</name>
<comment type="caution">
    <text evidence="1">The sequence shown here is derived from an EMBL/GenBank/DDBJ whole genome shotgun (WGS) entry which is preliminary data.</text>
</comment>
<dbReference type="AlphaFoldDB" id="A0A6A4F3E4"/>
<dbReference type="Proteomes" id="UP000434957">
    <property type="component" value="Unassembled WGS sequence"/>
</dbReference>
<accession>A0A6A4F3E4</accession>
<protein>
    <submittedName>
        <fullName evidence="1">Uncharacterized protein</fullName>
    </submittedName>
</protein>
<organism evidence="1 2">
    <name type="scientific">Phytophthora rubi</name>
    <dbReference type="NCBI Taxonomy" id="129364"/>
    <lineage>
        <taxon>Eukaryota</taxon>
        <taxon>Sar</taxon>
        <taxon>Stramenopiles</taxon>
        <taxon>Oomycota</taxon>
        <taxon>Peronosporomycetes</taxon>
        <taxon>Peronosporales</taxon>
        <taxon>Peronosporaceae</taxon>
        <taxon>Phytophthora</taxon>
    </lineage>
</organism>